<dbReference type="InterPro" id="IPR006597">
    <property type="entry name" value="Sel1-like"/>
</dbReference>
<evidence type="ECO:0000256" key="1">
    <source>
        <dbReference type="ARBA" id="ARBA00038101"/>
    </source>
</evidence>
<dbReference type="SUPFAM" id="SSF81901">
    <property type="entry name" value="HCP-like"/>
    <property type="match status" value="5"/>
</dbReference>
<evidence type="ECO:0000259" key="3">
    <source>
        <dbReference type="PROSITE" id="PS50011"/>
    </source>
</evidence>
<dbReference type="InterPro" id="IPR000719">
    <property type="entry name" value="Prot_kinase_dom"/>
</dbReference>
<dbReference type="Pfam" id="PF08238">
    <property type="entry name" value="Sel1"/>
    <property type="match status" value="19"/>
</dbReference>
<dbReference type="CDD" id="cd00180">
    <property type="entry name" value="PKc"/>
    <property type="match status" value="1"/>
</dbReference>
<dbReference type="Gene3D" id="1.25.40.10">
    <property type="entry name" value="Tetratricopeptide repeat domain"/>
    <property type="match status" value="3"/>
</dbReference>
<dbReference type="InterPro" id="IPR008271">
    <property type="entry name" value="Ser/Thr_kinase_AS"/>
</dbReference>
<dbReference type="Pfam" id="PF00069">
    <property type="entry name" value="Pkinase"/>
    <property type="match status" value="1"/>
</dbReference>
<dbReference type="SUPFAM" id="SSF56112">
    <property type="entry name" value="Protein kinase-like (PK-like)"/>
    <property type="match status" value="1"/>
</dbReference>
<reference evidence="4 5" key="1">
    <citation type="submission" date="2024-04" db="EMBL/GenBank/DDBJ databases">
        <title>Tritrichomonas musculus Genome.</title>
        <authorList>
            <person name="Alves-Ferreira E."/>
            <person name="Grigg M."/>
            <person name="Lorenzi H."/>
            <person name="Galac M."/>
        </authorList>
    </citation>
    <scope>NUCLEOTIDE SEQUENCE [LARGE SCALE GENOMIC DNA]</scope>
    <source>
        <strain evidence="4 5">EAF2021</strain>
    </source>
</reference>
<dbReference type="InterPro" id="IPR011990">
    <property type="entry name" value="TPR-like_helical_dom_sf"/>
</dbReference>
<dbReference type="PROSITE" id="PS50011">
    <property type="entry name" value="PROTEIN_KINASE_DOM"/>
    <property type="match status" value="1"/>
</dbReference>
<evidence type="ECO:0000256" key="2">
    <source>
        <dbReference type="SAM" id="Coils"/>
    </source>
</evidence>
<accession>A0ABR2GW82</accession>
<proteinExistence type="inferred from homology"/>
<dbReference type="PANTHER" id="PTHR11102:SF160">
    <property type="entry name" value="ERAD-ASSOCIATED E3 UBIQUITIN-PROTEIN LIGASE COMPONENT HRD3"/>
    <property type="match status" value="1"/>
</dbReference>
<sequence length="1246" mass="144901">MTENIKKSNVFIIDQNERFNQKISKQLLILGFEQTIIILEQSSFAFLSSILSINLNMSVCFLSNTRHVINENIKKKIVNQEMEINETFKQEISNFQKEFRYASKKKILKKICKYISQCISAYLIKKSYLQHNQYRIEEIIDYIENYSISEINSNDYLELRIIGKGSLFTSLLVYHITRGELYVIKKPNHQDIEIPKLIYRETTNYKKMNHPFVPRFYGIVKDSNYIVIEFIKGKTLDDDYIKKMTINQKLTIIFEIMVIIKFLHDNKFIYRDLKPDNVMIDKNKRIILIDFDRLIENEENTEEIAQTADINAYFNDPEVNETRHFTYKSDIYSIGKMIEYLIGQENSNPQINKIIQKCTEAKSCNRPNISELISEFNSTFRQQVQIDNITNTFEDHFENIEIINSALIKYKLNRNDAKSIFNIAMVFDRGEYATQNINKAIHYLLLAVNQNYDNAQYNLGFIYNEGKYITRDINKAIHYLTLAANQDYAPAQNDLAVIYYENKYIERDINEAIHYYLLAANQNYMTAQHNLGIIYCGGKYVKQDINKGIHYLTLAANKNSKISQYILGIIYTQGEYITRNINKAIQYLTLAANQNFAPAQNDLAVIYYENKYVARDINKAIHYYLLAANQNLPEALCNLATIYYEGKYITRDINKAMNYLTIAANQNLPVALCNLALIYYEGKYITRDINKAMNYLTIASNQNLPVAQCNLAAIYYEGKYITRDINKAMKYWTLAANQNLPKALYNLGYIYYEGKYIKQDINKAMNYLTLAANQNLPEAQFLLGFFYYEGNYIERNVDKSIHYLTNVANQGYSQSQTYLGIIYYKGLYIPKDINKAIHYFSLAAKSNNALAQFNLGLLYYDDLGVTKDISKAIYYLSLAADKNLPNAQNNLGIIYSQGKYITRDINKALHYFTLAANQNLPEAQYNLGVIYYDKEYGVININKAIHYFSLAANRFLSGALFALGSIYFKGKYVKKDENKAIHFFTLAANQNHSGAQLFMGLYYYHEISEIKKGIYYIMLSSENGNHYAHFLNGYLHHEGKYIKRDIQKAIHYYKNASSFNIKYAKNNLGIIYKHGYKGIIEPNSSNAIVYFKEAIAQSNDFLSAYNLAHIYIYDDAIKQNLDEAIDILSNPNVDDIYYESMFLLSLAIIKKYDSNIKNILTEIEKIRLKNGMAADIVYNYIEDMMTKSNFKLKYEAYRKKDFLYDMSFSQIEASLIEKESNDANISNYNKSRNITIEFYKGLGDIL</sequence>
<dbReference type="InterPro" id="IPR011009">
    <property type="entry name" value="Kinase-like_dom_sf"/>
</dbReference>
<dbReference type="PANTHER" id="PTHR11102">
    <property type="entry name" value="SEL-1-LIKE PROTEIN"/>
    <property type="match status" value="1"/>
</dbReference>
<protein>
    <recommendedName>
        <fullName evidence="3">Protein kinase domain-containing protein</fullName>
    </recommendedName>
</protein>
<keyword evidence="2" id="KW-0175">Coiled coil</keyword>
<feature type="domain" description="Protein kinase" evidence="3">
    <location>
        <begin position="156"/>
        <end position="427"/>
    </location>
</feature>
<evidence type="ECO:0000313" key="5">
    <source>
        <dbReference type="Proteomes" id="UP001470230"/>
    </source>
</evidence>
<dbReference type="EMBL" id="JAPFFF010000059">
    <property type="protein sequence ID" value="KAK8837500.1"/>
    <property type="molecule type" value="Genomic_DNA"/>
</dbReference>
<organism evidence="4 5">
    <name type="scientific">Tritrichomonas musculus</name>
    <dbReference type="NCBI Taxonomy" id="1915356"/>
    <lineage>
        <taxon>Eukaryota</taxon>
        <taxon>Metamonada</taxon>
        <taxon>Parabasalia</taxon>
        <taxon>Tritrichomonadida</taxon>
        <taxon>Tritrichomonadidae</taxon>
        <taxon>Tritrichomonas</taxon>
    </lineage>
</organism>
<gene>
    <name evidence="4" type="ORF">M9Y10_036497</name>
</gene>
<dbReference type="PROSITE" id="PS00108">
    <property type="entry name" value="PROTEIN_KINASE_ST"/>
    <property type="match status" value="1"/>
</dbReference>
<dbReference type="InterPro" id="IPR050767">
    <property type="entry name" value="Sel1_AlgK"/>
</dbReference>
<feature type="coiled-coil region" evidence="2">
    <location>
        <begin position="70"/>
        <end position="98"/>
    </location>
</feature>
<name>A0ABR2GW82_9EUKA</name>
<dbReference type="SMART" id="SM00220">
    <property type="entry name" value="S_TKc"/>
    <property type="match status" value="1"/>
</dbReference>
<dbReference type="Proteomes" id="UP001470230">
    <property type="component" value="Unassembled WGS sequence"/>
</dbReference>
<dbReference type="SMART" id="SM00671">
    <property type="entry name" value="SEL1"/>
    <property type="match status" value="19"/>
</dbReference>
<dbReference type="Gene3D" id="1.10.510.10">
    <property type="entry name" value="Transferase(Phosphotransferase) domain 1"/>
    <property type="match status" value="1"/>
</dbReference>
<keyword evidence="5" id="KW-1185">Reference proteome</keyword>
<comment type="caution">
    <text evidence="4">The sequence shown here is derived from an EMBL/GenBank/DDBJ whole genome shotgun (WGS) entry which is preliminary data.</text>
</comment>
<evidence type="ECO:0000313" key="4">
    <source>
        <dbReference type="EMBL" id="KAK8837500.1"/>
    </source>
</evidence>
<comment type="similarity">
    <text evidence="1">Belongs to the sel-1 family.</text>
</comment>